<evidence type="ECO:0000313" key="3">
    <source>
        <dbReference type="Proteomes" id="UP000318380"/>
    </source>
</evidence>
<gene>
    <name evidence="2" type="ORF">FB561_2258</name>
</gene>
<feature type="transmembrane region" description="Helical" evidence="1">
    <location>
        <begin position="71"/>
        <end position="96"/>
    </location>
</feature>
<dbReference type="OrthoDB" id="3628931at2"/>
<accession>A0A561BQM1</accession>
<keyword evidence="1" id="KW-0472">Membrane</keyword>
<dbReference type="AlphaFoldDB" id="A0A561BQM1"/>
<feature type="transmembrane region" description="Helical" evidence="1">
    <location>
        <begin position="35"/>
        <end position="59"/>
    </location>
</feature>
<keyword evidence="3" id="KW-1185">Reference proteome</keyword>
<reference evidence="2 3" key="1">
    <citation type="submission" date="2019-06" db="EMBL/GenBank/DDBJ databases">
        <title>Sequencing the genomes of 1000 actinobacteria strains.</title>
        <authorList>
            <person name="Klenk H.-P."/>
        </authorList>
    </citation>
    <scope>NUCLEOTIDE SEQUENCE [LARGE SCALE GENOMIC DNA]</scope>
    <source>
        <strain evidence="2 3">DSM 24683</strain>
    </source>
</reference>
<sequence length="221" mass="23389">MTHPPTPVQPVRTLPSAESWLSGVPSPARRRLDGYALAAFAFSLPGLAPIAAVLAAIALPRIHKAGTRGRGLAHAALAISACWVIALGVAAVLGVYGDKQAGIGRTVAVTELEVHQCFTANLEVDTLRMVRIADCKAAHSGEAYARVPATLAGLGAEQREAVATRQCATAFEAFVGKPFEQSSLDMYYVVLEDRDVADGNVLCLVGRPERELTGTMRDSQR</sequence>
<evidence type="ECO:0000256" key="1">
    <source>
        <dbReference type="SAM" id="Phobius"/>
    </source>
</evidence>
<dbReference type="EMBL" id="VIVK01000001">
    <property type="protein sequence ID" value="TWD81154.1"/>
    <property type="molecule type" value="Genomic_DNA"/>
</dbReference>
<dbReference type="RefSeq" id="WP_145805762.1">
    <property type="nucleotide sequence ID" value="NZ_VIVK01000001.1"/>
</dbReference>
<comment type="caution">
    <text evidence="2">The sequence shown here is derived from an EMBL/GenBank/DDBJ whole genome shotgun (WGS) entry which is preliminary data.</text>
</comment>
<protein>
    <submittedName>
        <fullName evidence="2">Uncharacterized protein</fullName>
    </submittedName>
</protein>
<organism evidence="2 3">
    <name type="scientific">Kribbella amoyensis</name>
    <dbReference type="NCBI Taxonomy" id="996641"/>
    <lineage>
        <taxon>Bacteria</taxon>
        <taxon>Bacillati</taxon>
        <taxon>Actinomycetota</taxon>
        <taxon>Actinomycetes</taxon>
        <taxon>Propionibacteriales</taxon>
        <taxon>Kribbellaceae</taxon>
        <taxon>Kribbella</taxon>
    </lineage>
</organism>
<name>A0A561BQM1_9ACTN</name>
<evidence type="ECO:0000313" key="2">
    <source>
        <dbReference type="EMBL" id="TWD81154.1"/>
    </source>
</evidence>
<dbReference type="Proteomes" id="UP000318380">
    <property type="component" value="Unassembled WGS sequence"/>
</dbReference>
<proteinExistence type="predicted"/>
<keyword evidence="1" id="KW-0812">Transmembrane</keyword>
<keyword evidence="1" id="KW-1133">Transmembrane helix</keyword>